<dbReference type="Proteomes" id="UP000260808">
    <property type="component" value="Unassembled WGS sequence"/>
</dbReference>
<accession>A0A3E4UVK7</accession>
<reference evidence="1" key="2">
    <citation type="journal article" date="2020" name="Cell Host Microbe">
        <title>Functional and Genomic Variation between Human-Derived Isolates of Lachnospiraceae Reveals Inter- and Intra-Species Diversity.</title>
        <authorList>
            <person name="Sorbara M.T."/>
            <person name="Littmann E.R."/>
            <person name="Fontana E."/>
            <person name="Moody T.U."/>
            <person name="Kohout C.E."/>
            <person name="Gjonbalaj M."/>
            <person name="Eaton V."/>
            <person name="Seok R."/>
            <person name="Leiner I.M."/>
            <person name="Pamer E.G."/>
        </authorList>
    </citation>
    <scope>NUCLEOTIDE SEQUENCE</scope>
    <source>
        <strain evidence="1">MSK.11.9</strain>
    </source>
</reference>
<evidence type="ECO:0000313" key="2">
    <source>
        <dbReference type="EMBL" id="RGM17398.1"/>
    </source>
</evidence>
<dbReference type="Pfam" id="PF05147">
    <property type="entry name" value="LANC_like"/>
    <property type="match status" value="1"/>
</dbReference>
<dbReference type="InterPro" id="IPR007822">
    <property type="entry name" value="LANC-like"/>
</dbReference>
<reference evidence="1" key="3">
    <citation type="submission" date="2020-02" db="EMBL/GenBank/DDBJ databases">
        <authorList>
            <person name="Littmann E."/>
            <person name="Sorbara M."/>
        </authorList>
    </citation>
    <scope>NUCLEOTIDE SEQUENCE</scope>
    <source>
        <strain evidence="1">MSK.11.9</strain>
    </source>
</reference>
<dbReference type="Proteomes" id="UP001296581">
    <property type="component" value="Unassembled WGS sequence"/>
</dbReference>
<dbReference type="GO" id="GO:0031179">
    <property type="term" value="P:peptide modification"/>
    <property type="evidence" value="ECO:0007669"/>
    <property type="project" value="InterPro"/>
</dbReference>
<evidence type="ECO:0008006" key="4">
    <source>
        <dbReference type="Google" id="ProtNLM"/>
    </source>
</evidence>
<reference evidence="2 3" key="1">
    <citation type="submission" date="2018-08" db="EMBL/GenBank/DDBJ databases">
        <title>A genome reference for cultivated species of the human gut microbiota.</title>
        <authorList>
            <person name="Zou Y."/>
            <person name="Xue W."/>
            <person name="Luo G."/>
        </authorList>
    </citation>
    <scope>NUCLEOTIDE SEQUENCE [LARGE SCALE GENOMIC DNA]</scope>
    <source>
        <strain evidence="2 3">TF01-20-2</strain>
    </source>
</reference>
<evidence type="ECO:0000313" key="3">
    <source>
        <dbReference type="Proteomes" id="UP000260808"/>
    </source>
</evidence>
<evidence type="ECO:0000313" key="1">
    <source>
        <dbReference type="EMBL" id="NSI66627.1"/>
    </source>
</evidence>
<protein>
    <recommendedName>
        <fullName evidence="4">Lanthionine synthetase C-like protein</fullName>
    </recommendedName>
</protein>
<dbReference type="EMBL" id="JAAIRY010000056">
    <property type="protein sequence ID" value="NSI66627.1"/>
    <property type="molecule type" value="Genomic_DNA"/>
</dbReference>
<dbReference type="SUPFAM" id="SSF158745">
    <property type="entry name" value="LanC-like"/>
    <property type="match status" value="1"/>
</dbReference>
<dbReference type="AlphaFoldDB" id="A0A3E4UVK7"/>
<sequence>MKVYDTLKNEMFTYTENGIRSFKNLDFGKTGLYEGEGSIVYAYLCLYKRSNEQIYLQYAEKHAQIVRKLLKQDQRYDVLSGNAGTAWSFVFQNSML</sequence>
<comment type="caution">
    <text evidence="2">The sequence shown here is derived from an EMBL/GenBank/DDBJ whole genome shotgun (WGS) entry which is preliminary data.</text>
</comment>
<organism evidence="2 3">
    <name type="scientific">Mediterraneibacter gnavus</name>
    <name type="common">Ruminococcus gnavus</name>
    <dbReference type="NCBI Taxonomy" id="33038"/>
    <lineage>
        <taxon>Bacteria</taxon>
        <taxon>Bacillati</taxon>
        <taxon>Bacillota</taxon>
        <taxon>Clostridia</taxon>
        <taxon>Lachnospirales</taxon>
        <taxon>Lachnospiraceae</taxon>
        <taxon>Mediterraneibacter</taxon>
    </lineage>
</organism>
<name>A0A3E4UVK7_MEDGN</name>
<dbReference type="Gene3D" id="1.50.10.20">
    <property type="match status" value="1"/>
</dbReference>
<proteinExistence type="predicted"/>
<dbReference type="RefSeq" id="WP_151165533.1">
    <property type="nucleotide sequence ID" value="NZ_JAAIRY010000056.1"/>
</dbReference>
<gene>
    <name evidence="2" type="ORF">DXC31_16235</name>
    <name evidence="1" type="ORF">G4981_15440</name>
</gene>
<dbReference type="EMBL" id="QSSX01000067">
    <property type="protein sequence ID" value="RGM17398.1"/>
    <property type="molecule type" value="Genomic_DNA"/>
</dbReference>